<gene>
    <name evidence="2" type="ORF">CH35J_007458</name>
</gene>
<dbReference type="EMBL" id="MWPZ01000005">
    <property type="protein sequence ID" value="TIC97392.1"/>
    <property type="molecule type" value="Genomic_DNA"/>
</dbReference>
<accession>A0A4T0VXI4</accession>
<evidence type="ECO:0000313" key="3">
    <source>
        <dbReference type="Proteomes" id="UP000305883"/>
    </source>
</evidence>
<comment type="caution">
    <text evidence="2">The sequence shown here is derived from an EMBL/GenBank/DDBJ whole genome shotgun (WGS) entry which is preliminary data.</text>
</comment>
<sequence>MTQPTANADQPPDYAENPTIIQGSLPPDTLRLAGRSIHSATFRDADAPGLYELNHQIDFLRETDRLVQFTRIDYSVKNRSRDAASVPEIVPHPRHIFNLERPQAIMQEAFPYYIKSVSRSGLGSIGLKFSKIGKSVCKAWRVGRKASDKSVFEARELLFDVRSNNDVLDWIDGQEVRIAVEYSQDNMYSLNILAPMDRAMRDALVAAWCVRLWNSLAVRFHKRETWNRGTLLRCSDPNGTTSRDPLFRSELPPPMPGPKAHHVTGVLPTKFALDANNREQHS</sequence>
<reference evidence="2 3" key="1">
    <citation type="journal article" date="2019" name="Genome Biol. Evol.">
        <title>Genomic Plasticity Mediated by Transposable Elements in the Plant Pathogenic Fungus Colletotrichum higginsianum.</title>
        <authorList>
            <person name="Tsushima A."/>
            <person name="Gan P."/>
            <person name="Kumakura N."/>
            <person name="Narusaka M."/>
            <person name="Takano Y."/>
            <person name="Narusaka Y."/>
            <person name="Shirasu K."/>
        </authorList>
    </citation>
    <scope>NUCLEOTIDE SEQUENCE [LARGE SCALE GENOMIC DNA]</scope>
    <source>
        <strain evidence="2 3">MAFF305635-RFP</strain>
    </source>
</reference>
<evidence type="ECO:0000313" key="2">
    <source>
        <dbReference type="EMBL" id="TIC97392.1"/>
    </source>
</evidence>
<dbReference type="OrthoDB" id="5207784at2759"/>
<evidence type="ECO:0000256" key="1">
    <source>
        <dbReference type="SAM" id="MobiDB-lite"/>
    </source>
</evidence>
<feature type="region of interest" description="Disordered" evidence="1">
    <location>
        <begin position="237"/>
        <end position="263"/>
    </location>
</feature>
<organism evidence="2 3">
    <name type="scientific">Colletotrichum higginsianum</name>
    <dbReference type="NCBI Taxonomy" id="80884"/>
    <lineage>
        <taxon>Eukaryota</taxon>
        <taxon>Fungi</taxon>
        <taxon>Dikarya</taxon>
        <taxon>Ascomycota</taxon>
        <taxon>Pezizomycotina</taxon>
        <taxon>Sordariomycetes</taxon>
        <taxon>Hypocreomycetidae</taxon>
        <taxon>Glomerellales</taxon>
        <taxon>Glomerellaceae</taxon>
        <taxon>Colletotrichum</taxon>
        <taxon>Colletotrichum destructivum species complex</taxon>
    </lineage>
</organism>
<feature type="region of interest" description="Disordered" evidence="1">
    <location>
        <begin position="1"/>
        <end position="22"/>
    </location>
</feature>
<proteinExistence type="predicted"/>
<name>A0A4T0VXI4_9PEZI</name>
<dbReference type="AlphaFoldDB" id="A0A4T0VXI4"/>
<dbReference type="Proteomes" id="UP000305883">
    <property type="component" value="Unassembled WGS sequence"/>
</dbReference>
<protein>
    <submittedName>
        <fullName evidence="2">Uncharacterized protein</fullName>
    </submittedName>
</protein>